<proteinExistence type="predicted"/>
<dbReference type="Proteomes" id="UP000054538">
    <property type="component" value="Unassembled WGS sequence"/>
</dbReference>
<name>A0A0D0DJ76_9AGAM</name>
<evidence type="ECO:0000313" key="1">
    <source>
        <dbReference type="EMBL" id="KIK85611.1"/>
    </source>
</evidence>
<reference evidence="1 2" key="1">
    <citation type="submission" date="2014-04" db="EMBL/GenBank/DDBJ databases">
        <authorList>
            <consortium name="DOE Joint Genome Institute"/>
            <person name="Kuo A."/>
            <person name="Kohler A."/>
            <person name="Jargeat P."/>
            <person name="Nagy L.G."/>
            <person name="Floudas D."/>
            <person name="Copeland A."/>
            <person name="Barry K.W."/>
            <person name="Cichocki N."/>
            <person name="Veneault-Fourrey C."/>
            <person name="LaButti K."/>
            <person name="Lindquist E.A."/>
            <person name="Lipzen A."/>
            <person name="Lundell T."/>
            <person name="Morin E."/>
            <person name="Murat C."/>
            <person name="Sun H."/>
            <person name="Tunlid A."/>
            <person name="Henrissat B."/>
            <person name="Grigoriev I.V."/>
            <person name="Hibbett D.S."/>
            <person name="Martin F."/>
            <person name="Nordberg H.P."/>
            <person name="Cantor M.N."/>
            <person name="Hua S.X."/>
        </authorList>
    </citation>
    <scope>NUCLEOTIDE SEQUENCE [LARGE SCALE GENOMIC DNA]</scope>
    <source>
        <strain evidence="1 2">Ve08.2h10</strain>
    </source>
</reference>
<reference evidence="2" key="2">
    <citation type="submission" date="2015-01" db="EMBL/GenBank/DDBJ databases">
        <title>Evolutionary Origins and Diversification of the Mycorrhizal Mutualists.</title>
        <authorList>
            <consortium name="DOE Joint Genome Institute"/>
            <consortium name="Mycorrhizal Genomics Consortium"/>
            <person name="Kohler A."/>
            <person name="Kuo A."/>
            <person name="Nagy L.G."/>
            <person name="Floudas D."/>
            <person name="Copeland A."/>
            <person name="Barry K.W."/>
            <person name="Cichocki N."/>
            <person name="Veneault-Fourrey C."/>
            <person name="LaButti K."/>
            <person name="Lindquist E.A."/>
            <person name="Lipzen A."/>
            <person name="Lundell T."/>
            <person name="Morin E."/>
            <person name="Murat C."/>
            <person name="Riley R."/>
            <person name="Ohm R."/>
            <person name="Sun H."/>
            <person name="Tunlid A."/>
            <person name="Henrissat B."/>
            <person name="Grigoriev I.V."/>
            <person name="Hibbett D.S."/>
            <person name="Martin F."/>
        </authorList>
    </citation>
    <scope>NUCLEOTIDE SEQUENCE [LARGE SCALE GENOMIC DNA]</scope>
    <source>
        <strain evidence="2">Ve08.2h10</strain>
    </source>
</reference>
<accession>A0A0D0DJ76</accession>
<dbReference type="InParanoid" id="A0A0D0DJ76"/>
<dbReference type="EMBL" id="KN825562">
    <property type="protein sequence ID" value="KIK85611.1"/>
    <property type="molecule type" value="Genomic_DNA"/>
</dbReference>
<sequence>MAEADHPLTISHTVRHARSPKFPNVLGPRGYHNCERHTTFVGTFDVVRGPRTTKSVLENSQRT</sequence>
<dbReference type="AlphaFoldDB" id="A0A0D0DJ76"/>
<evidence type="ECO:0000313" key="2">
    <source>
        <dbReference type="Proteomes" id="UP000054538"/>
    </source>
</evidence>
<dbReference type="HOGENOM" id="CLU_2886505_0_0_1"/>
<protein>
    <submittedName>
        <fullName evidence="1">Uncharacterized protein</fullName>
    </submittedName>
</protein>
<gene>
    <name evidence="1" type="ORF">PAXRUDRAFT_831951</name>
</gene>
<organism evidence="1 2">
    <name type="scientific">Paxillus rubicundulus Ve08.2h10</name>
    <dbReference type="NCBI Taxonomy" id="930991"/>
    <lineage>
        <taxon>Eukaryota</taxon>
        <taxon>Fungi</taxon>
        <taxon>Dikarya</taxon>
        <taxon>Basidiomycota</taxon>
        <taxon>Agaricomycotina</taxon>
        <taxon>Agaricomycetes</taxon>
        <taxon>Agaricomycetidae</taxon>
        <taxon>Boletales</taxon>
        <taxon>Paxilineae</taxon>
        <taxon>Paxillaceae</taxon>
        <taxon>Paxillus</taxon>
    </lineage>
</organism>
<keyword evidence="2" id="KW-1185">Reference proteome</keyword>